<accession>A0A383CC25</accession>
<reference evidence="1" key="1">
    <citation type="submission" date="2018-05" db="EMBL/GenBank/DDBJ databases">
        <authorList>
            <person name="Lanie J.A."/>
            <person name="Ng W.-L."/>
            <person name="Kazmierczak K.M."/>
            <person name="Andrzejewski T.M."/>
            <person name="Davidsen T.M."/>
            <person name="Wayne K.J."/>
            <person name="Tettelin H."/>
            <person name="Glass J.I."/>
            <person name="Rusch D."/>
            <person name="Podicherti R."/>
            <person name="Tsui H.-C.T."/>
            <person name="Winkler M.E."/>
        </authorList>
    </citation>
    <scope>NUCLEOTIDE SEQUENCE</scope>
</reference>
<protein>
    <submittedName>
        <fullName evidence="1">Uncharacterized protein</fullName>
    </submittedName>
</protein>
<dbReference type="EMBL" id="UINC01207208">
    <property type="protein sequence ID" value="SVE29205.1"/>
    <property type="molecule type" value="Genomic_DNA"/>
</dbReference>
<gene>
    <name evidence="1" type="ORF">METZ01_LOCUS482059</name>
</gene>
<organism evidence="1">
    <name type="scientific">marine metagenome</name>
    <dbReference type="NCBI Taxonomy" id="408172"/>
    <lineage>
        <taxon>unclassified sequences</taxon>
        <taxon>metagenomes</taxon>
        <taxon>ecological metagenomes</taxon>
    </lineage>
</organism>
<proteinExistence type="predicted"/>
<name>A0A383CC25_9ZZZZ</name>
<evidence type="ECO:0000313" key="1">
    <source>
        <dbReference type="EMBL" id="SVE29205.1"/>
    </source>
</evidence>
<dbReference type="AlphaFoldDB" id="A0A383CC25"/>
<sequence length="103" mass="12302">MSYICYQGYAHRYGKDNDLPSYNGIDKSYVLKDKTIDEVIQYCRDNDYQCFVRGGKEGKARYYIKREANLGNLRFENLRFKWSVKSQDTIKRHNTSTTYFILN</sequence>